<keyword evidence="5" id="KW-0378">Hydrolase</keyword>
<dbReference type="NCBIfam" id="TIGR01409">
    <property type="entry name" value="TAT_signal_seq"/>
    <property type="match status" value="1"/>
</dbReference>
<evidence type="ECO:0000256" key="3">
    <source>
        <dbReference type="ARBA" id="ARBA00022676"/>
    </source>
</evidence>
<evidence type="ECO:0000313" key="12">
    <source>
        <dbReference type="Proteomes" id="UP001597349"/>
    </source>
</evidence>
<keyword evidence="11" id="KW-0012">Acyltransferase</keyword>
<proteinExistence type="inferred from homology"/>
<evidence type="ECO:0000256" key="1">
    <source>
        <dbReference type="ARBA" id="ARBA00004752"/>
    </source>
</evidence>
<feature type="domain" description="L,D-TPase catalytic" evidence="10">
    <location>
        <begin position="96"/>
        <end position="235"/>
    </location>
</feature>
<dbReference type="InterPro" id="IPR005490">
    <property type="entry name" value="LD_TPept_cat_dom"/>
</dbReference>
<dbReference type="EC" id="2.3.2.-" evidence="11"/>
<dbReference type="CDD" id="cd16913">
    <property type="entry name" value="YkuD_like"/>
    <property type="match status" value="1"/>
</dbReference>
<evidence type="ECO:0000256" key="8">
    <source>
        <dbReference type="ARBA" id="ARBA00023316"/>
    </source>
</evidence>
<evidence type="ECO:0000256" key="2">
    <source>
        <dbReference type="ARBA" id="ARBA00005992"/>
    </source>
</evidence>
<dbReference type="PROSITE" id="PS51318">
    <property type="entry name" value="TAT"/>
    <property type="match status" value="1"/>
</dbReference>
<keyword evidence="8 9" id="KW-0961">Cell wall biogenesis/degradation</keyword>
<protein>
    <submittedName>
        <fullName evidence="11">L,D-transpeptidase</fullName>
        <ecNumber evidence="11">2.3.2.-</ecNumber>
    </submittedName>
</protein>
<evidence type="ECO:0000259" key="10">
    <source>
        <dbReference type="PROSITE" id="PS52029"/>
    </source>
</evidence>
<dbReference type="PANTHER" id="PTHR30582:SF24">
    <property type="entry name" value="L,D-TRANSPEPTIDASE ERFK_SRFK-RELATED"/>
    <property type="match status" value="1"/>
</dbReference>
<dbReference type="Proteomes" id="UP001597349">
    <property type="component" value="Unassembled WGS sequence"/>
</dbReference>
<keyword evidence="3" id="KW-0328">Glycosyltransferase</keyword>
<keyword evidence="7 9" id="KW-0573">Peptidoglycan synthesis</keyword>
<dbReference type="InterPro" id="IPR006311">
    <property type="entry name" value="TAT_signal"/>
</dbReference>
<evidence type="ECO:0000256" key="9">
    <source>
        <dbReference type="PROSITE-ProRule" id="PRU01373"/>
    </source>
</evidence>
<dbReference type="EMBL" id="JBHUGY010000070">
    <property type="protein sequence ID" value="MFD2058084.1"/>
    <property type="molecule type" value="Genomic_DNA"/>
</dbReference>
<comment type="pathway">
    <text evidence="1 9">Cell wall biogenesis; peptidoglycan biosynthesis.</text>
</comment>
<evidence type="ECO:0000256" key="7">
    <source>
        <dbReference type="ARBA" id="ARBA00022984"/>
    </source>
</evidence>
<organism evidence="11 12">
    <name type="scientific">Mesorhizobium calcicola</name>
    <dbReference type="NCBI Taxonomy" id="1300310"/>
    <lineage>
        <taxon>Bacteria</taxon>
        <taxon>Pseudomonadati</taxon>
        <taxon>Pseudomonadota</taxon>
        <taxon>Alphaproteobacteria</taxon>
        <taxon>Hyphomicrobiales</taxon>
        <taxon>Phyllobacteriaceae</taxon>
        <taxon>Mesorhizobium</taxon>
    </lineage>
</organism>
<name>A0ABW4WNF3_9HYPH</name>
<dbReference type="Pfam" id="PF03734">
    <property type="entry name" value="YkuD"/>
    <property type="match status" value="1"/>
</dbReference>
<dbReference type="PROSITE" id="PS52029">
    <property type="entry name" value="LD_TPASE"/>
    <property type="match status" value="1"/>
</dbReference>
<dbReference type="RefSeq" id="WP_379026586.1">
    <property type="nucleotide sequence ID" value="NZ_JBHUGY010000070.1"/>
</dbReference>
<evidence type="ECO:0000256" key="5">
    <source>
        <dbReference type="ARBA" id="ARBA00022801"/>
    </source>
</evidence>
<dbReference type="InterPro" id="IPR050979">
    <property type="entry name" value="LD-transpeptidase"/>
</dbReference>
<dbReference type="InterPro" id="IPR038063">
    <property type="entry name" value="Transpep_catalytic_dom"/>
</dbReference>
<gene>
    <name evidence="11" type="ORF">ACFSQT_34900</name>
</gene>
<evidence type="ECO:0000256" key="6">
    <source>
        <dbReference type="ARBA" id="ARBA00022960"/>
    </source>
</evidence>
<evidence type="ECO:0000256" key="4">
    <source>
        <dbReference type="ARBA" id="ARBA00022679"/>
    </source>
</evidence>
<comment type="similarity">
    <text evidence="2">Belongs to the YkuD family.</text>
</comment>
<feature type="active site" description="Proton donor/acceptor" evidence="9">
    <location>
        <position position="195"/>
    </location>
</feature>
<feature type="active site" description="Nucleophile" evidence="9">
    <location>
        <position position="211"/>
    </location>
</feature>
<dbReference type="PANTHER" id="PTHR30582">
    <property type="entry name" value="L,D-TRANSPEPTIDASE"/>
    <property type="match status" value="1"/>
</dbReference>
<sequence>MSIAEIESYRLSRRGFLNAAALGAASIAVSACVTTGPAPVEPPPPPTYVEPPLPDYATMYAAVSDGGFDLPAIPFEKIDPQFLRQIVPDPTGQKPGTIIVDTTGHHLYLVRPGGQAIRYGVGLGRAGFEWSGDAVVQWKQKWPKWTPPDEMIARQPELKPYSADNGGMPGGLKNPLGARALYLFQGNVDTLYRLHGSPEWKSIGKSVSSGCVRLMNQDIIDLYDRVPSKSPVIVTADVNQPMVATANRRAIPIDAGVPDGSILLGPLKEITNSIF</sequence>
<reference evidence="12" key="1">
    <citation type="journal article" date="2019" name="Int. J. Syst. Evol. Microbiol.">
        <title>The Global Catalogue of Microorganisms (GCM) 10K type strain sequencing project: providing services to taxonomists for standard genome sequencing and annotation.</title>
        <authorList>
            <consortium name="The Broad Institute Genomics Platform"/>
            <consortium name="The Broad Institute Genome Sequencing Center for Infectious Disease"/>
            <person name="Wu L."/>
            <person name="Ma J."/>
        </authorList>
    </citation>
    <scope>NUCLEOTIDE SEQUENCE [LARGE SCALE GENOMIC DNA]</scope>
    <source>
        <strain evidence="12">CGMCC 1.16226</strain>
    </source>
</reference>
<keyword evidence="12" id="KW-1185">Reference proteome</keyword>
<evidence type="ECO:0000313" key="11">
    <source>
        <dbReference type="EMBL" id="MFD2058084.1"/>
    </source>
</evidence>
<accession>A0ABW4WNF3</accession>
<keyword evidence="4 11" id="KW-0808">Transferase</keyword>
<comment type="caution">
    <text evidence="11">The sequence shown here is derived from an EMBL/GenBank/DDBJ whole genome shotgun (WGS) entry which is preliminary data.</text>
</comment>
<dbReference type="Gene3D" id="2.40.440.10">
    <property type="entry name" value="L,D-transpeptidase catalytic domain-like"/>
    <property type="match status" value="1"/>
</dbReference>
<dbReference type="SUPFAM" id="SSF141523">
    <property type="entry name" value="L,D-transpeptidase catalytic domain-like"/>
    <property type="match status" value="1"/>
</dbReference>
<keyword evidence="6 9" id="KW-0133">Cell shape</keyword>
<dbReference type="InterPro" id="IPR019546">
    <property type="entry name" value="TAT_signal_bac_arc"/>
</dbReference>
<dbReference type="GO" id="GO:0016746">
    <property type="term" value="F:acyltransferase activity"/>
    <property type="evidence" value="ECO:0007669"/>
    <property type="project" value="UniProtKB-KW"/>
</dbReference>